<organism evidence="3 4">
    <name type="scientific">Marinococcus luteus</name>
    <dbReference type="NCBI Taxonomy" id="1122204"/>
    <lineage>
        <taxon>Bacteria</taxon>
        <taxon>Bacillati</taxon>
        <taxon>Bacillota</taxon>
        <taxon>Bacilli</taxon>
        <taxon>Bacillales</taxon>
        <taxon>Bacillaceae</taxon>
        <taxon>Marinococcus</taxon>
    </lineage>
</organism>
<accession>A0A1H2SAP9</accession>
<feature type="transmembrane region" description="Helical" evidence="1">
    <location>
        <begin position="31"/>
        <end position="51"/>
    </location>
</feature>
<evidence type="ECO:0000256" key="1">
    <source>
        <dbReference type="SAM" id="Phobius"/>
    </source>
</evidence>
<dbReference type="AlphaFoldDB" id="A0A1H2SAP9"/>
<protein>
    <submittedName>
        <fullName evidence="3">Predicted membrane protein</fullName>
    </submittedName>
</protein>
<keyword evidence="1" id="KW-1133">Transmembrane helix</keyword>
<sequence>MSQRTGFLGLGIIIAGVSIVSSQLGFDASLFIWPIIALSLACFFVYQRNYWLSAMFVGLALLHVSNRADVPFIFTAVITVLFLAGVILFYFWWSSSRREIDIDKDLNTSEEKSRNKRSASYAHEVRRAGQEREIPAQHRFLAGQCVYIKKPFRIREAAVQYGAGEVIIDFSKAKTEEETVPVRIRGMAGSIKLFVPENWDVNVDAKTLVGETKVLGYKEEGLKAAMKVEHKAKEQTQVTLNIEAELVVGSIQVKYAKHPAASV</sequence>
<dbReference type="InterPro" id="IPR047793">
    <property type="entry name" value="LiaF_C"/>
</dbReference>
<dbReference type="STRING" id="1122204.SAMN05421781_1079"/>
<keyword evidence="1" id="KW-0472">Membrane</keyword>
<dbReference type="Proteomes" id="UP000199488">
    <property type="component" value="Unassembled WGS sequence"/>
</dbReference>
<proteinExistence type="predicted"/>
<dbReference type="NCBIfam" id="NF040535">
    <property type="entry name" value="LiaF_C_term"/>
    <property type="match status" value="1"/>
</dbReference>
<reference evidence="3 4" key="1">
    <citation type="submission" date="2016-10" db="EMBL/GenBank/DDBJ databases">
        <authorList>
            <person name="de Groot N.N."/>
        </authorList>
    </citation>
    <scope>NUCLEOTIDE SEQUENCE [LARGE SCALE GENOMIC DNA]</scope>
    <source>
        <strain evidence="3 4">DSM 23126</strain>
    </source>
</reference>
<feature type="transmembrane region" description="Helical" evidence="1">
    <location>
        <begin position="7"/>
        <end position="25"/>
    </location>
</feature>
<keyword evidence="1" id="KW-0812">Transmembrane</keyword>
<feature type="domain" description="Cell wall-active antibiotics response LiaF-like C-terminal" evidence="2">
    <location>
        <begin position="147"/>
        <end position="253"/>
    </location>
</feature>
<feature type="transmembrane region" description="Helical" evidence="1">
    <location>
        <begin position="72"/>
        <end position="93"/>
    </location>
</feature>
<dbReference type="RefSeq" id="WP_091612085.1">
    <property type="nucleotide sequence ID" value="NZ_FNNC01000001.1"/>
</dbReference>
<dbReference type="OrthoDB" id="2351415at2"/>
<dbReference type="Pfam" id="PF09922">
    <property type="entry name" value="LiaF-like_C"/>
    <property type="match status" value="1"/>
</dbReference>
<dbReference type="EMBL" id="FNNC01000001">
    <property type="protein sequence ID" value="SDW28069.1"/>
    <property type="molecule type" value="Genomic_DNA"/>
</dbReference>
<keyword evidence="4" id="KW-1185">Reference proteome</keyword>
<dbReference type="InterPro" id="IPR024425">
    <property type="entry name" value="LiaF-like_C"/>
</dbReference>
<name>A0A1H2SAP9_9BACI</name>
<evidence type="ECO:0000313" key="4">
    <source>
        <dbReference type="Proteomes" id="UP000199488"/>
    </source>
</evidence>
<gene>
    <name evidence="3" type="ORF">SAMN05421781_1079</name>
</gene>
<evidence type="ECO:0000313" key="3">
    <source>
        <dbReference type="EMBL" id="SDW28069.1"/>
    </source>
</evidence>
<evidence type="ECO:0000259" key="2">
    <source>
        <dbReference type="Pfam" id="PF09922"/>
    </source>
</evidence>